<dbReference type="GO" id="GO:0005829">
    <property type="term" value="C:cytosol"/>
    <property type="evidence" value="ECO:0007669"/>
    <property type="project" value="TreeGrafter"/>
</dbReference>
<evidence type="ECO:0000313" key="2">
    <source>
        <dbReference type="Proteomes" id="UP000199513"/>
    </source>
</evidence>
<gene>
    <name evidence="1" type="ORF">SAMN04488541_101946</name>
</gene>
<dbReference type="STRING" id="1003.SAMN04488541_101946"/>
<dbReference type="CDD" id="cd06151">
    <property type="entry name" value="YjgF_YER057c_UK114_like_3"/>
    <property type="match status" value="1"/>
</dbReference>
<dbReference type="SUPFAM" id="SSF55298">
    <property type="entry name" value="YjgF-like"/>
    <property type="match status" value="1"/>
</dbReference>
<dbReference type="PANTHER" id="PTHR11803">
    <property type="entry name" value="2-IMINOBUTANOATE/2-IMINOPROPANOATE DEAMINASE RIDA"/>
    <property type="match status" value="1"/>
</dbReference>
<dbReference type="Gene3D" id="3.30.1330.40">
    <property type="entry name" value="RutC-like"/>
    <property type="match status" value="1"/>
</dbReference>
<dbReference type="AlphaFoldDB" id="A0A1I2GLA1"/>
<proteinExistence type="predicted"/>
<keyword evidence="2" id="KW-1185">Reference proteome</keyword>
<reference evidence="1 2" key="1">
    <citation type="submission" date="2016-10" db="EMBL/GenBank/DDBJ databases">
        <authorList>
            <person name="de Groot N.N."/>
        </authorList>
    </citation>
    <scope>NUCLEOTIDE SEQUENCE [LARGE SCALE GENOMIC DNA]</scope>
    <source>
        <strain>GEY</strain>
        <strain evidence="2">DSM 9560</strain>
    </source>
</reference>
<dbReference type="InterPro" id="IPR006175">
    <property type="entry name" value="YjgF/YER057c/UK114"/>
</dbReference>
<organism evidence="1 2">
    <name type="scientific">Thermoflexibacter ruber</name>
    <dbReference type="NCBI Taxonomy" id="1003"/>
    <lineage>
        <taxon>Bacteria</taxon>
        <taxon>Pseudomonadati</taxon>
        <taxon>Bacteroidota</taxon>
        <taxon>Cytophagia</taxon>
        <taxon>Cytophagales</taxon>
        <taxon>Thermoflexibacteraceae</taxon>
        <taxon>Thermoflexibacter</taxon>
    </lineage>
</organism>
<protein>
    <submittedName>
        <fullName evidence="1">Enamine deaminase RidA, house cleaning of reactive enamine intermediates, YjgF/YER057c/UK114 family</fullName>
    </submittedName>
</protein>
<sequence>MFRAKYIELGLLFLFISILLWSCKLQEQVKRYDNPTAQILQGVEIPAGKKLFFTSGIVAPLLDSTSTDPYKRYGDTYTQSINTMKRIEDILIKAGLGLKDVVFLRIYIAPDPNKNKEFDFAAWFRAYQVFFNNAQNPVKVARTTLATAALARPELLVEIEAVAVYP</sequence>
<dbReference type="OrthoDB" id="9803101at2"/>
<dbReference type="GO" id="GO:0019239">
    <property type="term" value="F:deaminase activity"/>
    <property type="evidence" value="ECO:0007669"/>
    <property type="project" value="TreeGrafter"/>
</dbReference>
<accession>A0A1I2GLA1</accession>
<evidence type="ECO:0000313" key="1">
    <source>
        <dbReference type="EMBL" id="SFF18714.1"/>
    </source>
</evidence>
<dbReference type="Proteomes" id="UP000199513">
    <property type="component" value="Unassembled WGS sequence"/>
</dbReference>
<dbReference type="InterPro" id="IPR035959">
    <property type="entry name" value="RutC-like_sf"/>
</dbReference>
<name>A0A1I2GLA1_9BACT</name>
<dbReference type="RefSeq" id="WP_091545509.1">
    <property type="nucleotide sequence ID" value="NZ_FONY01000019.1"/>
</dbReference>
<dbReference type="PANTHER" id="PTHR11803:SF59">
    <property type="entry name" value="ENDORIBONUCLEASE"/>
    <property type="match status" value="1"/>
</dbReference>
<dbReference type="EMBL" id="FONY01000019">
    <property type="protein sequence ID" value="SFF18714.1"/>
    <property type="molecule type" value="Genomic_DNA"/>
</dbReference>
<dbReference type="Pfam" id="PF01042">
    <property type="entry name" value="Ribonuc_L-PSP"/>
    <property type="match status" value="1"/>
</dbReference>